<organism evidence="1">
    <name type="scientific">marine sediment metagenome</name>
    <dbReference type="NCBI Taxonomy" id="412755"/>
    <lineage>
        <taxon>unclassified sequences</taxon>
        <taxon>metagenomes</taxon>
        <taxon>ecological metagenomes</taxon>
    </lineage>
</organism>
<sequence length="251" mass="28563">QKRQIELREAEFMAQFGPEMALPGADVPIPEGAREGDIITRPDGSTFMWMRGPQGYPYPREISPAITETGLTPSQQAQIDIRQQEFEAEQAWRESQVEAEQRWRQQQLGWEQERFGAQQQQWQQQLQYQEQARLAQLAAQPQSWLQYAALAGTTPQIQPWMLPLMSQQYPELQAGGAIPGWMGTQETGQPMTTLPELLRPSAQYWGRMGPQAQQQYLGYRQARTGAIPEQAQWMQQGYAPPGGGRGLTYAR</sequence>
<accession>X1KJW9</accession>
<gene>
    <name evidence="1" type="ORF">S06H3_17456</name>
</gene>
<evidence type="ECO:0000313" key="1">
    <source>
        <dbReference type="EMBL" id="GAI07362.1"/>
    </source>
</evidence>
<feature type="non-terminal residue" evidence="1">
    <location>
        <position position="1"/>
    </location>
</feature>
<comment type="caution">
    <text evidence="1">The sequence shown here is derived from an EMBL/GenBank/DDBJ whole genome shotgun (WGS) entry which is preliminary data.</text>
</comment>
<name>X1KJW9_9ZZZZ</name>
<proteinExistence type="predicted"/>
<reference evidence="1" key="1">
    <citation type="journal article" date="2014" name="Front. Microbiol.">
        <title>High frequency of phylogenetically diverse reductive dehalogenase-homologous genes in deep subseafloor sedimentary metagenomes.</title>
        <authorList>
            <person name="Kawai M."/>
            <person name="Futagami T."/>
            <person name="Toyoda A."/>
            <person name="Takaki Y."/>
            <person name="Nishi S."/>
            <person name="Hori S."/>
            <person name="Arai W."/>
            <person name="Tsubouchi T."/>
            <person name="Morono Y."/>
            <person name="Uchiyama I."/>
            <person name="Ito T."/>
            <person name="Fujiyama A."/>
            <person name="Inagaki F."/>
            <person name="Takami H."/>
        </authorList>
    </citation>
    <scope>NUCLEOTIDE SEQUENCE</scope>
    <source>
        <strain evidence="1">Expedition CK06-06</strain>
    </source>
</reference>
<dbReference type="EMBL" id="BARV01008722">
    <property type="protein sequence ID" value="GAI07362.1"/>
    <property type="molecule type" value="Genomic_DNA"/>
</dbReference>
<dbReference type="AlphaFoldDB" id="X1KJW9"/>
<protein>
    <submittedName>
        <fullName evidence="1">Uncharacterized protein</fullName>
    </submittedName>
</protein>